<dbReference type="EMBL" id="CP073910">
    <property type="protein sequence ID" value="QUT07659.1"/>
    <property type="molecule type" value="Genomic_DNA"/>
</dbReference>
<evidence type="ECO:0000256" key="3">
    <source>
        <dbReference type="ARBA" id="ARBA00022692"/>
    </source>
</evidence>
<feature type="transmembrane region" description="Helical" evidence="6">
    <location>
        <begin position="34"/>
        <end position="54"/>
    </location>
</feature>
<evidence type="ECO:0000256" key="4">
    <source>
        <dbReference type="ARBA" id="ARBA00022989"/>
    </source>
</evidence>
<feature type="transmembrane region" description="Helical" evidence="6">
    <location>
        <begin position="306"/>
        <end position="324"/>
    </location>
</feature>
<proteinExistence type="predicted"/>
<dbReference type="InterPro" id="IPR008457">
    <property type="entry name" value="Cu-R_CopD_dom"/>
</dbReference>
<feature type="transmembrane region" description="Helical" evidence="6">
    <location>
        <begin position="108"/>
        <end position="134"/>
    </location>
</feature>
<feature type="transmembrane region" description="Helical" evidence="6">
    <location>
        <begin position="141"/>
        <end position="159"/>
    </location>
</feature>
<dbReference type="KEGG" id="spph:KFK14_09845"/>
<feature type="transmembrane region" description="Helical" evidence="6">
    <location>
        <begin position="221"/>
        <end position="245"/>
    </location>
</feature>
<dbReference type="Proteomes" id="UP000681425">
    <property type="component" value="Chromosome"/>
</dbReference>
<dbReference type="RefSeq" id="WP_212610683.1">
    <property type="nucleotide sequence ID" value="NZ_CP073910.1"/>
</dbReference>
<evidence type="ECO:0000313" key="9">
    <source>
        <dbReference type="Proteomes" id="UP000681425"/>
    </source>
</evidence>
<sequence>MGGSGRGHAPHEWQLHLHRALAIMENLPVIVIRFALYAVLMVLAGLTAFTLYALNRKGRSLGLLPLARPALALTLAGLVLTGLGMLALVASMTGSSLLSVDRETMREIVSGTAIGTAWIVRMTAMMAAVAAAIALRRWPTAAHFVLLATTAVAIATLVWTGHAGATEGWIGTVHRLSDIVHMLAASAWIGGIAAFAWMLFRPETARSNMHLTVVHRALDRFSRVGALVVGLILATGIINCLAVVGFPHFTGLPLTPYGKLLIIKLLLFTAMLALAALNRWRLTPALGATIGNGDPAPTLSGLKRSLLAEGTAVVTILALVAWLGTLDPLEAAS</sequence>
<keyword evidence="2" id="KW-1003">Cell membrane</keyword>
<dbReference type="NCBIfam" id="NF033808">
    <property type="entry name" value="copper_CopD"/>
    <property type="match status" value="1"/>
</dbReference>
<keyword evidence="4 6" id="KW-1133">Transmembrane helix</keyword>
<comment type="subcellular location">
    <subcellularLocation>
        <location evidence="1">Cell membrane</location>
        <topology evidence="1">Multi-pass membrane protein</topology>
    </subcellularLocation>
</comment>
<dbReference type="InterPro" id="IPR047689">
    <property type="entry name" value="CopD"/>
</dbReference>
<dbReference type="InterPro" id="IPR032694">
    <property type="entry name" value="CopC/D"/>
</dbReference>
<organism evidence="8 9">
    <name type="scientific">Sphingobium phenoxybenzoativorans</name>
    <dbReference type="NCBI Taxonomy" id="1592790"/>
    <lineage>
        <taxon>Bacteria</taxon>
        <taxon>Pseudomonadati</taxon>
        <taxon>Pseudomonadota</taxon>
        <taxon>Alphaproteobacteria</taxon>
        <taxon>Sphingomonadales</taxon>
        <taxon>Sphingomonadaceae</taxon>
        <taxon>Sphingobium</taxon>
    </lineage>
</organism>
<feature type="domain" description="Copper resistance protein D" evidence="7">
    <location>
        <begin position="216"/>
        <end position="323"/>
    </location>
</feature>
<dbReference type="GO" id="GO:0006825">
    <property type="term" value="P:copper ion transport"/>
    <property type="evidence" value="ECO:0007669"/>
    <property type="project" value="InterPro"/>
</dbReference>
<dbReference type="Pfam" id="PF05425">
    <property type="entry name" value="CopD"/>
    <property type="match status" value="1"/>
</dbReference>
<evidence type="ECO:0000256" key="5">
    <source>
        <dbReference type="ARBA" id="ARBA00023136"/>
    </source>
</evidence>
<dbReference type="PANTHER" id="PTHR34820:SF4">
    <property type="entry name" value="INNER MEMBRANE PROTEIN YEBZ"/>
    <property type="match status" value="1"/>
</dbReference>
<evidence type="ECO:0000256" key="6">
    <source>
        <dbReference type="SAM" id="Phobius"/>
    </source>
</evidence>
<keyword evidence="5 6" id="KW-0472">Membrane</keyword>
<evidence type="ECO:0000256" key="1">
    <source>
        <dbReference type="ARBA" id="ARBA00004651"/>
    </source>
</evidence>
<evidence type="ECO:0000313" key="8">
    <source>
        <dbReference type="EMBL" id="QUT07659.1"/>
    </source>
</evidence>
<feature type="transmembrane region" description="Helical" evidence="6">
    <location>
        <begin position="179"/>
        <end position="200"/>
    </location>
</feature>
<feature type="transmembrane region" description="Helical" evidence="6">
    <location>
        <begin position="257"/>
        <end position="277"/>
    </location>
</feature>
<gene>
    <name evidence="8" type="primary">copD</name>
    <name evidence="8" type="ORF">KFK14_09845</name>
</gene>
<accession>A0A975Q392</accession>
<keyword evidence="3 6" id="KW-0812">Transmembrane</keyword>
<protein>
    <submittedName>
        <fullName evidence="8">Copper homeostasis membrane protein CopD</fullName>
    </submittedName>
</protein>
<feature type="transmembrane region" description="Helical" evidence="6">
    <location>
        <begin position="66"/>
        <end position="88"/>
    </location>
</feature>
<keyword evidence="9" id="KW-1185">Reference proteome</keyword>
<name>A0A975Q392_9SPHN</name>
<evidence type="ECO:0000256" key="2">
    <source>
        <dbReference type="ARBA" id="ARBA00022475"/>
    </source>
</evidence>
<dbReference type="GO" id="GO:0005886">
    <property type="term" value="C:plasma membrane"/>
    <property type="evidence" value="ECO:0007669"/>
    <property type="project" value="UniProtKB-SubCell"/>
</dbReference>
<evidence type="ECO:0000259" key="7">
    <source>
        <dbReference type="Pfam" id="PF05425"/>
    </source>
</evidence>
<dbReference type="PANTHER" id="PTHR34820">
    <property type="entry name" value="INNER MEMBRANE PROTEIN YEBZ"/>
    <property type="match status" value="1"/>
</dbReference>
<reference evidence="8" key="1">
    <citation type="submission" date="2021-04" db="EMBL/GenBank/DDBJ databases">
        <title>Isolation of p-tert-butylphenol degrading bacteria Sphingobium phenoxybenzoativorans Tas13 from active sludge.</title>
        <authorList>
            <person name="Li Y."/>
        </authorList>
    </citation>
    <scope>NUCLEOTIDE SEQUENCE</scope>
    <source>
        <strain evidence="8">Tas13</strain>
    </source>
</reference>
<dbReference type="AlphaFoldDB" id="A0A975Q392"/>